<sequence>MAVPPNRRITRAMAAGGPAVHNVYWWHPQPIPAGPHSVWANLIQTNLNTPNLHAARRQILTYIFQDISTPGEFLIKALPRESRQSAAVDGHVPRRCVVWHGIPDAPMGPGGVNLRHFMAHNEWMYWECVRVILETDCFRFNKMRDLYMFLTHLSKAPTTIQIFGATLAQRQLLRYVSWVSLEDGTDELAVPAIDLLARCPNMEMLKMKYCRRCRWILTNQKVKAKWNRLCNETNRLNPTRRWPLFPATSGIPQYVTISTGAQAGMPNAYAQCYRTAKREGRRFCCTSWPYWGPQPTRNELQSAGDNPPGGLRQIRNFPIQIAYTRFPYPPIPADHPL</sequence>
<comment type="caution">
    <text evidence="1">The sequence shown here is derived from an EMBL/GenBank/DDBJ whole genome shotgun (WGS) entry which is preliminary data.</text>
</comment>
<reference evidence="1" key="1">
    <citation type="journal article" date="2020" name="Stud. Mycol.">
        <title>101 Dothideomycetes genomes: a test case for predicting lifestyles and emergence of pathogens.</title>
        <authorList>
            <person name="Haridas S."/>
            <person name="Albert R."/>
            <person name="Binder M."/>
            <person name="Bloem J."/>
            <person name="Labutti K."/>
            <person name="Salamov A."/>
            <person name="Andreopoulos B."/>
            <person name="Baker S."/>
            <person name="Barry K."/>
            <person name="Bills G."/>
            <person name="Bluhm B."/>
            <person name="Cannon C."/>
            <person name="Castanera R."/>
            <person name="Culley D."/>
            <person name="Daum C."/>
            <person name="Ezra D."/>
            <person name="Gonzalez J."/>
            <person name="Henrissat B."/>
            <person name="Kuo A."/>
            <person name="Liang C."/>
            <person name="Lipzen A."/>
            <person name="Lutzoni F."/>
            <person name="Magnuson J."/>
            <person name="Mondo S."/>
            <person name="Nolan M."/>
            <person name="Ohm R."/>
            <person name="Pangilinan J."/>
            <person name="Park H.-J."/>
            <person name="Ramirez L."/>
            <person name="Alfaro M."/>
            <person name="Sun H."/>
            <person name="Tritt A."/>
            <person name="Yoshinaga Y."/>
            <person name="Zwiers L.-H."/>
            <person name="Turgeon B."/>
            <person name="Goodwin S."/>
            <person name="Spatafora J."/>
            <person name="Crous P."/>
            <person name="Grigoriev I."/>
        </authorList>
    </citation>
    <scope>NUCLEOTIDE SEQUENCE</scope>
    <source>
        <strain evidence="1">CBS 133067</strain>
    </source>
</reference>
<dbReference type="AlphaFoldDB" id="A0A9P4IE47"/>
<evidence type="ECO:0000313" key="2">
    <source>
        <dbReference type="Proteomes" id="UP000799772"/>
    </source>
</evidence>
<dbReference type="EMBL" id="ML978125">
    <property type="protein sequence ID" value="KAF2099920.1"/>
    <property type="molecule type" value="Genomic_DNA"/>
</dbReference>
<evidence type="ECO:0000313" key="1">
    <source>
        <dbReference type="EMBL" id="KAF2099920.1"/>
    </source>
</evidence>
<protein>
    <submittedName>
        <fullName evidence="1">Uncharacterized protein</fullName>
    </submittedName>
</protein>
<keyword evidence="2" id="KW-1185">Reference proteome</keyword>
<accession>A0A9P4IE47</accession>
<name>A0A9P4IE47_9PEZI</name>
<dbReference type="Proteomes" id="UP000799772">
    <property type="component" value="Unassembled WGS sequence"/>
</dbReference>
<proteinExistence type="predicted"/>
<organism evidence="1 2">
    <name type="scientific">Rhizodiscina lignyota</name>
    <dbReference type="NCBI Taxonomy" id="1504668"/>
    <lineage>
        <taxon>Eukaryota</taxon>
        <taxon>Fungi</taxon>
        <taxon>Dikarya</taxon>
        <taxon>Ascomycota</taxon>
        <taxon>Pezizomycotina</taxon>
        <taxon>Dothideomycetes</taxon>
        <taxon>Pleosporomycetidae</taxon>
        <taxon>Aulographales</taxon>
        <taxon>Rhizodiscinaceae</taxon>
        <taxon>Rhizodiscina</taxon>
    </lineage>
</organism>
<gene>
    <name evidence="1" type="ORF">NA57DRAFT_75422</name>
</gene>